<proteinExistence type="predicted"/>
<protein>
    <submittedName>
        <fullName evidence="2">Lyase</fullName>
    </submittedName>
</protein>
<dbReference type="EMBL" id="BNAI01000005">
    <property type="protein sequence ID" value="GHF22053.1"/>
    <property type="molecule type" value="Genomic_DNA"/>
</dbReference>
<comment type="caution">
    <text evidence="2">The sequence shown here is derived from an EMBL/GenBank/DDBJ whole genome shotgun (WGS) entry which is preliminary data.</text>
</comment>
<dbReference type="PANTHER" id="PTHR36437">
    <property type="entry name" value="GLYOXALASE/BLEOMYCIN RESISTANCE PROTEIN/DIOXYGENASE"/>
    <property type="match status" value="1"/>
</dbReference>
<dbReference type="GO" id="GO:0016829">
    <property type="term" value="F:lyase activity"/>
    <property type="evidence" value="ECO:0007669"/>
    <property type="project" value="UniProtKB-KW"/>
</dbReference>
<dbReference type="PROSITE" id="PS51819">
    <property type="entry name" value="VOC"/>
    <property type="match status" value="1"/>
</dbReference>
<evidence type="ECO:0000313" key="3">
    <source>
        <dbReference type="Proteomes" id="UP000617531"/>
    </source>
</evidence>
<sequence length="145" mass="15324">MPAARSVFGMTISISHFPVTAPDVDAAVAFYRDALGLEVVNDVPYGEFRWVTLATPGSSVGQIVISQPHAGRSEQEGDQIASLVALGAFGPIVFDTDDLDAAFEKARASGLGEVLQEPMDQGWGVRDCAFRDPAGNMVRVGEKAA</sequence>
<organism evidence="2 3">
    <name type="scientific">Pseudolysinimonas yzui</name>
    <dbReference type="NCBI Taxonomy" id="2708254"/>
    <lineage>
        <taxon>Bacteria</taxon>
        <taxon>Bacillati</taxon>
        <taxon>Actinomycetota</taxon>
        <taxon>Actinomycetes</taxon>
        <taxon>Micrococcales</taxon>
        <taxon>Microbacteriaceae</taxon>
        <taxon>Pseudolysinimonas</taxon>
    </lineage>
</organism>
<reference evidence="2" key="1">
    <citation type="journal article" date="2014" name="Int. J. Syst. Evol. Microbiol.">
        <title>Complete genome sequence of Corynebacterium casei LMG S-19264T (=DSM 44701T), isolated from a smear-ripened cheese.</title>
        <authorList>
            <consortium name="US DOE Joint Genome Institute (JGI-PGF)"/>
            <person name="Walter F."/>
            <person name="Albersmeier A."/>
            <person name="Kalinowski J."/>
            <person name="Ruckert C."/>
        </authorList>
    </citation>
    <scope>NUCLEOTIDE SEQUENCE</scope>
    <source>
        <strain evidence="2">CGMCC 1.16548</strain>
    </source>
</reference>
<dbReference type="Gene3D" id="3.10.180.10">
    <property type="entry name" value="2,3-Dihydroxybiphenyl 1,2-Dioxygenase, domain 1"/>
    <property type="match status" value="1"/>
</dbReference>
<dbReference type="SUPFAM" id="SSF54593">
    <property type="entry name" value="Glyoxalase/Bleomycin resistance protein/Dihydroxybiphenyl dioxygenase"/>
    <property type="match status" value="1"/>
</dbReference>
<dbReference type="Pfam" id="PF00903">
    <property type="entry name" value="Glyoxalase"/>
    <property type="match status" value="1"/>
</dbReference>
<dbReference type="InterPro" id="IPR029068">
    <property type="entry name" value="Glyas_Bleomycin-R_OHBP_Dase"/>
</dbReference>
<reference evidence="2" key="2">
    <citation type="submission" date="2020-09" db="EMBL/GenBank/DDBJ databases">
        <authorList>
            <person name="Sun Q."/>
            <person name="Zhou Y."/>
        </authorList>
    </citation>
    <scope>NUCLEOTIDE SEQUENCE</scope>
    <source>
        <strain evidence="2">CGMCC 1.16548</strain>
    </source>
</reference>
<accession>A0A8J3GRP6</accession>
<dbReference type="InterPro" id="IPR037523">
    <property type="entry name" value="VOC_core"/>
</dbReference>
<keyword evidence="3" id="KW-1185">Reference proteome</keyword>
<dbReference type="PANTHER" id="PTHR36437:SF2">
    <property type="entry name" value="GLYOXALASE_BLEOMYCIN RESISTANCE PROTEIN_DIOXYGENASE"/>
    <property type="match status" value="1"/>
</dbReference>
<dbReference type="InterPro" id="IPR004360">
    <property type="entry name" value="Glyas_Fos-R_dOase_dom"/>
</dbReference>
<dbReference type="Proteomes" id="UP000617531">
    <property type="component" value="Unassembled WGS sequence"/>
</dbReference>
<dbReference type="AlphaFoldDB" id="A0A8J3GRP6"/>
<evidence type="ECO:0000259" key="1">
    <source>
        <dbReference type="PROSITE" id="PS51819"/>
    </source>
</evidence>
<keyword evidence="2" id="KW-0456">Lyase</keyword>
<evidence type="ECO:0000313" key="2">
    <source>
        <dbReference type="EMBL" id="GHF22053.1"/>
    </source>
</evidence>
<gene>
    <name evidence="2" type="ORF">GCM10011600_23950</name>
</gene>
<feature type="domain" description="VOC" evidence="1">
    <location>
        <begin position="13"/>
        <end position="143"/>
    </location>
</feature>
<name>A0A8J3GRP6_9MICO</name>